<reference evidence="9 10" key="1">
    <citation type="submission" date="2020-06" db="EMBL/GenBank/DDBJ databases">
        <title>Actinomadura xiongansis sp. nov., isolated from soil of Baiyangdian.</title>
        <authorList>
            <person name="Zhang X."/>
        </authorList>
    </citation>
    <scope>NUCLEOTIDE SEQUENCE [LARGE SCALE GENOMIC DNA]</scope>
    <source>
        <strain evidence="9 10">HBUM206468</strain>
    </source>
</reference>
<gene>
    <name evidence="9" type="ORF">HKK74_34480</name>
</gene>
<sequence>MTVPRLVGRGAARRAALDYAITSAVGVAVPLLIGVLSGHTAEGARAAIGAYFVANAAYQGPYGLRARSLMASVAVVAIGVTIGGLVSGNRWAAVVVVSLVVSVGSVIPQVGITLAIATLLAAVRPLVDPLTTDVWLEAGGGLWLALLFLAPWPHRRLRPFLVAAAEAIGALAELLEAVVGPDDIWEERRRAATDALNAVRAAAELYPAGHAADEDSRLRSLAEALTKIMHEIVALRALVMAPRRRSPEDEVGAGWPPETDAGAVVGRTPEVKQAIAAPADRLRRLAFLTQVAGPGPLIRSAAAPEPKSDARARLAERVEELRREVWLGQGHGDPLTPVLLGQTVRAIDRIAAATDAAAEIVAGGLKVEITLSRPPGARVADALKTLWQTVRTDVRTRSLRFRRATRTAVATAIAMSIWAVLPLRHAYWLPIAVVLCIRHTYGETASRVTQRVGGTAAGAALGAVLLALAPGRPALLGAIFFAALVAYALRSVSYTVWTALNTPLVMMLIDYATPVNWPVAAERIAMTVTGGLIALTTARLFWPSSRDDAVLLERLAAMSEAYASAVRAAAVRVAGSDVPLEDRLAAARESVEQVAESMLRRGQEPAPDNERIAALGAAVAAANRIGDYLVTLSELAGQENVDPGPVPAILDHIADRLEDTARELREGRALERPEPDIEQRLAELDDFLARLIRRRRSELAEGIGLGETTPARRTLVQAAALRHVLHALHADVEALCRALREARPDVRAARPGVNRPPPPG</sequence>
<evidence type="ECO:0000313" key="10">
    <source>
        <dbReference type="Proteomes" id="UP000805614"/>
    </source>
</evidence>
<evidence type="ECO:0000256" key="2">
    <source>
        <dbReference type="ARBA" id="ARBA00022475"/>
    </source>
</evidence>
<dbReference type="PANTHER" id="PTHR30509">
    <property type="entry name" value="P-HYDROXYBENZOIC ACID EFFLUX PUMP SUBUNIT-RELATED"/>
    <property type="match status" value="1"/>
</dbReference>
<keyword evidence="4 7" id="KW-1133">Transmembrane helix</keyword>
<feature type="transmembrane region" description="Helical" evidence="7">
    <location>
        <begin position="93"/>
        <end position="122"/>
    </location>
</feature>
<feature type="transmembrane region" description="Helical" evidence="7">
    <location>
        <begin position="407"/>
        <end position="428"/>
    </location>
</feature>
<keyword evidence="10" id="KW-1185">Reference proteome</keyword>
<proteinExistence type="inferred from homology"/>
<accession>A0ABR7M1G8</accession>
<keyword evidence="3 7" id="KW-0812">Transmembrane</keyword>
<evidence type="ECO:0000256" key="7">
    <source>
        <dbReference type="SAM" id="Phobius"/>
    </source>
</evidence>
<dbReference type="InterPro" id="IPR049453">
    <property type="entry name" value="Memb_transporter_dom"/>
</dbReference>
<organism evidence="9 10">
    <name type="scientific">Actinomadura alba</name>
    <dbReference type="NCBI Taxonomy" id="406431"/>
    <lineage>
        <taxon>Bacteria</taxon>
        <taxon>Bacillati</taxon>
        <taxon>Actinomycetota</taxon>
        <taxon>Actinomycetes</taxon>
        <taxon>Streptosporangiales</taxon>
        <taxon>Thermomonosporaceae</taxon>
        <taxon>Actinomadura</taxon>
    </lineage>
</organism>
<name>A0ABR7M1G8_9ACTN</name>
<dbReference type="PANTHER" id="PTHR30509:SF9">
    <property type="entry name" value="MULTIDRUG RESISTANCE PROTEIN MDTO"/>
    <property type="match status" value="1"/>
</dbReference>
<evidence type="ECO:0000256" key="5">
    <source>
        <dbReference type="ARBA" id="ARBA00023136"/>
    </source>
</evidence>
<evidence type="ECO:0000313" key="9">
    <source>
        <dbReference type="EMBL" id="MBC6470560.1"/>
    </source>
</evidence>
<feature type="transmembrane region" description="Helical" evidence="7">
    <location>
        <begin position="475"/>
        <end position="497"/>
    </location>
</feature>
<evidence type="ECO:0000256" key="1">
    <source>
        <dbReference type="ARBA" id="ARBA00004651"/>
    </source>
</evidence>
<keyword evidence="2" id="KW-1003">Cell membrane</keyword>
<evidence type="ECO:0000256" key="3">
    <source>
        <dbReference type="ARBA" id="ARBA00022692"/>
    </source>
</evidence>
<evidence type="ECO:0000256" key="4">
    <source>
        <dbReference type="ARBA" id="ARBA00022989"/>
    </source>
</evidence>
<feature type="transmembrane region" description="Helical" evidence="7">
    <location>
        <begin position="16"/>
        <end position="36"/>
    </location>
</feature>
<protein>
    <submittedName>
        <fullName evidence="9">FUSC family protein</fullName>
    </submittedName>
</protein>
<dbReference type="Pfam" id="PF13515">
    <property type="entry name" value="FUSC_2"/>
    <property type="match status" value="1"/>
</dbReference>
<dbReference type="EMBL" id="JABVEC010000043">
    <property type="protein sequence ID" value="MBC6470560.1"/>
    <property type="molecule type" value="Genomic_DNA"/>
</dbReference>
<dbReference type="RefSeq" id="WP_187247599.1">
    <property type="nucleotide sequence ID" value="NZ_BAAAOK010000003.1"/>
</dbReference>
<feature type="transmembrane region" description="Helical" evidence="7">
    <location>
        <begin position="448"/>
        <end position="468"/>
    </location>
</feature>
<feature type="transmembrane region" description="Helical" evidence="7">
    <location>
        <begin position="68"/>
        <end position="86"/>
    </location>
</feature>
<evidence type="ECO:0000256" key="6">
    <source>
        <dbReference type="ARBA" id="ARBA00043993"/>
    </source>
</evidence>
<keyword evidence="5 7" id="KW-0472">Membrane</keyword>
<comment type="subcellular location">
    <subcellularLocation>
        <location evidence="1">Cell membrane</location>
        <topology evidence="1">Multi-pass membrane protein</topology>
    </subcellularLocation>
</comment>
<feature type="domain" description="Integral membrane bound transporter" evidence="8">
    <location>
        <begin position="413"/>
        <end position="535"/>
    </location>
</feature>
<evidence type="ECO:0000259" key="8">
    <source>
        <dbReference type="Pfam" id="PF13515"/>
    </source>
</evidence>
<comment type="caution">
    <text evidence="9">The sequence shown here is derived from an EMBL/GenBank/DDBJ whole genome shotgun (WGS) entry which is preliminary data.</text>
</comment>
<feature type="transmembrane region" description="Helical" evidence="7">
    <location>
        <begin position="134"/>
        <end position="152"/>
    </location>
</feature>
<dbReference type="Proteomes" id="UP000805614">
    <property type="component" value="Unassembled WGS sequence"/>
</dbReference>
<comment type="similarity">
    <text evidence="6">Belongs to the YccS/YhfK family.</text>
</comment>